<name>A0AA39I9G4_9BILA</name>
<accession>A0AA39I9G4</accession>
<organism evidence="1 2">
    <name type="scientific">Steinernema hermaphroditum</name>
    <dbReference type="NCBI Taxonomy" id="289476"/>
    <lineage>
        <taxon>Eukaryota</taxon>
        <taxon>Metazoa</taxon>
        <taxon>Ecdysozoa</taxon>
        <taxon>Nematoda</taxon>
        <taxon>Chromadorea</taxon>
        <taxon>Rhabditida</taxon>
        <taxon>Tylenchina</taxon>
        <taxon>Panagrolaimomorpha</taxon>
        <taxon>Strongyloidoidea</taxon>
        <taxon>Steinernematidae</taxon>
        <taxon>Steinernema</taxon>
    </lineage>
</organism>
<dbReference type="AlphaFoldDB" id="A0AA39I9G4"/>
<evidence type="ECO:0000313" key="1">
    <source>
        <dbReference type="EMBL" id="KAK0420262.1"/>
    </source>
</evidence>
<keyword evidence="2" id="KW-1185">Reference proteome</keyword>
<evidence type="ECO:0000313" key="2">
    <source>
        <dbReference type="Proteomes" id="UP001175271"/>
    </source>
</evidence>
<proteinExistence type="predicted"/>
<gene>
    <name evidence="1" type="ORF">QR680_014590</name>
</gene>
<dbReference type="Proteomes" id="UP001175271">
    <property type="component" value="Unassembled WGS sequence"/>
</dbReference>
<protein>
    <submittedName>
        <fullName evidence="1">Uncharacterized protein</fullName>
    </submittedName>
</protein>
<sequence>MDTVPYNFVESVIELLGMKALTALYRSTRNVKSRTWKCVAKLHRANRQYYKGMQLKAGAKSRRRTAFDVKNYYIEEETRKSVIMFYAKGEKRWFYTHNFCGSKGCEDCKRHWPTH</sequence>
<reference evidence="1" key="1">
    <citation type="submission" date="2023-06" db="EMBL/GenBank/DDBJ databases">
        <title>Genomic analysis of the entomopathogenic nematode Steinernema hermaphroditum.</title>
        <authorList>
            <person name="Schwarz E.M."/>
            <person name="Heppert J.K."/>
            <person name="Baniya A."/>
            <person name="Schwartz H.T."/>
            <person name="Tan C.-H."/>
            <person name="Antoshechkin I."/>
            <person name="Sternberg P.W."/>
            <person name="Goodrich-Blair H."/>
            <person name="Dillman A.R."/>
        </authorList>
    </citation>
    <scope>NUCLEOTIDE SEQUENCE</scope>
    <source>
        <strain evidence="1">PS9179</strain>
        <tissue evidence="1">Whole animal</tissue>
    </source>
</reference>
<dbReference type="EMBL" id="JAUCMV010000002">
    <property type="protein sequence ID" value="KAK0420262.1"/>
    <property type="molecule type" value="Genomic_DNA"/>
</dbReference>
<comment type="caution">
    <text evidence="1">The sequence shown here is derived from an EMBL/GenBank/DDBJ whole genome shotgun (WGS) entry which is preliminary data.</text>
</comment>